<gene>
    <name evidence="12" type="ORF">A9B99_03570</name>
</gene>
<evidence type="ECO:0000256" key="4">
    <source>
        <dbReference type="ARBA" id="ARBA00022475"/>
    </source>
</evidence>
<comment type="subcellular location">
    <subcellularLocation>
        <location evidence="1">Cell inner membrane</location>
        <topology evidence="1">Multi-pass membrane protein</topology>
    </subcellularLocation>
    <subcellularLocation>
        <location evidence="10">Cell membrane</location>
        <topology evidence="10">Multi-pass membrane protein</topology>
    </subcellularLocation>
</comment>
<name>A0A1B7L8W7_9ENTR</name>
<comment type="caution">
    <text evidence="12">The sequence shown here is derived from an EMBL/GenBank/DDBJ whole genome shotgun (WGS) entry which is preliminary data.</text>
</comment>
<dbReference type="Proteomes" id="UP000078225">
    <property type="component" value="Unassembled WGS sequence"/>
</dbReference>
<evidence type="ECO:0000313" key="13">
    <source>
        <dbReference type="Proteomes" id="UP000078225"/>
    </source>
</evidence>
<dbReference type="SUPFAM" id="SSF161098">
    <property type="entry name" value="MetI-like"/>
    <property type="match status" value="1"/>
</dbReference>
<proteinExistence type="inferred from homology"/>
<dbReference type="GO" id="GO:0043190">
    <property type="term" value="C:ATP-binding cassette (ABC) transporter complex"/>
    <property type="evidence" value="ECO:0007669"/>
    <property type="project" value="InterPro"/>
</dbReference>
<keyword evidence="9 10" id="KW-0472">Membrane</keyword>
<dbReference type="RefSeq" id="WP_064594677.1">
    <property type="nucleotide sequence ID" value="NZ_CP134782.1"/>
</dbReference>
<keyword evidence="3 10" id="KW-0813">Transport</keyword>
<reference evidence="13" key="1">
    <citation type="submission" date="2016-05" db="EMBL/GenBank/DDBJ databases">
        <authorList>
            <person name="Behera P."/>
            <person name="Vaishampayan P."/>
            <person name="Singh N."/>
            <person name="Raina V."/>
            <person name="Suar M."/>
            <person name="Pattnaik A."/>
            <person name="Rastogi G."/>
        </authorList>
    </citation>
    <scope>NUCLEOTIDE SEQUENCE [LARGE SCALE GENOMIC DNA]</scope>
    <source>
        <strain evidence="13">MP23</strain>
    </source>
</reference>
<comment type="similarity">
    <text evidence="2">Belongs to the binding-protein-dependent transport system permease family. HisMQ subfamily.</text>
</comment>
<evidence type="ECO:0000256" key="8">
    <source>
        <dbReference type="ARBA" id="ARBA00022989"/>
    </source>
</evidence>
<evidence type="ECO:0000256" key="7">
    <source>
        <dbReference type="ARBA" id="ARBA00022970"/>
    </source>
</evidence>
<dbReference type="PANTHER" id="PTHR30133">
    <property type="entry name" value="CATIONIC AMINO ACID TRANSPORTER, MEMBRANE COMPONENT"/>
    <property type="match status" value="1"/>
</dbReference>
<evidence type="ECO:0000256" key="6">
    <source>
        <dbReference type="ARBA" id="ARBA00022692"/>
    </source>
</evidence>
<dbReference type="InterPro" id="IPR010065">
    <property type="entry name" value="AA_ABC_transptr_permease_3TM"/>
</dbReference>
<evidence type="ECO:0000313" key="12">
    <source>
        <dbReference type="EMBL" id="OAT78794.1"/>
    </source>
</evidence>
<evidence type="ECO:0000256" key="9">
    <source>
        <dbReference type="ARBA" id="ARBA00023136"/>
    </source>
</evidence>
<dbReference type="CDD" id="cd06261">
    <property type="entry name" value="TM_PBP2"/>
    <property type="match status" value="1"/>
</dbReference>
<evidence type="ECO:0000256" key="10">
    <source>
        <dbReference type="RuleBase" id="RU363032"/>
    </source>
</evidence>
<evidence type="ECO:0000256" key="3">
    <source>
        <dbReference type="ARBA" id="ARBA00022448"/>
    </source>
</evidence>
<dbReference type="Gene3D" id="1.10.3720.10">
    <property type="entry name" value="MetI-like"/>
    <property type="match status" value="1"/>
</dbReference>
<dbReference type="GO" id="GO:0006865">
    <property type="term" value="P:amino acid transport"/>
    <property type="evidence" value="ECO:0007669"/>
    <property type="project" value="UniProtKB-KW"/>
</dbReference>
<dbReference type="InterPro" id="IPR035906">
    <property type="entry name" value="MetI-like_sf"/>
</dbReference>
<keyword evidence="4" id="KW-1003">Cell membrane</keyword>
<dbReference type="NCBIfam" id="TIGR01726">
    <property type="entry name" value="HEQRo_perm_3TM"/>
    <property type="match status" value="1"/>
</dbReference>
<keyword evidence="13" id="KW-1185">Reference proteome</keyword>
<dbReference type="Pfam" id="PF00528">
    <property type="entry name" value="BPD_transp_1"/>
    <property type="match status" value="1"/>
</dbReference>
<evidence type="ECO:0000256" key="2">
    <source>
        <dbReference type="ARBA" id="ARBA00010072"/>
    </source>
</evidence>
<dbReference type="STRING" id="1691903.A9B99_03570"/>
<keyword evidence="7" id="KW-0029">Amino-acid transport</keyword>
<feature type="transmembrane region" description="Helical" evidence="10">
    <location>
        <begin position="198"/>
        <end position="220"/>
    </location>
</feature>
<feature type="transmembrane region" description="Helical" evidence="10">
    <location>
        <begin position="12"/>
        <end position="37"/>
    </location>
</feature>
<dbReference type="PROSITE" id="PS50928">
    <property type="entry name" value="ABC_TM1"/>
    <property type="match status" value="1"/>
</dbReference>
<accession>A0A1B7L8W7</accession>
<dbReference type="AlphaFoldDB" id="A0A1B7L8W7"/>
<dbReference type="InterPro" id="IPR000515">
    <property type="entry name" value="MetI-like"/>
</dbReference>
<dbReference type="EMBL" id="LYRP01000001">
    <property type="protein sequence ID" value="OAT78794.1"/>
    <property type="molecule type" value="Genomic_DNA"/>
</dbReference>
<organism evidence="12 13">
    <name type="scientific">Mangrovibacter phragmitis</name>
    <dbReference type="NCBI Taxonomy" id="1691903"/>
    <lineage>
        <taxon>Bacteria</taxon>
        <taxon>Pseudomonadati</taxon>
        <taxon>Pseudomonadota</taxon>
        <taxon>Gammaproteobacteria</taxon>
        <taxon>Enterobacterales</taxon>
        <taxon>Enterobacteriaceae</taxon>
        <taxon>Mangrovibacter</taxon>
    </lineage>
</organism>
<dbReference type="PANTHER" id="PTHR30133:SF2">
    <property type="entry name" value="ARGININE ABC TRANSPORTER PERMEASE PROTEIN ARTQ"/>
    <property type="match status" value="1"/>
</dbReference>
<feature type="domain" description="ABC transmembrane type-1" evidence="11">
    <location>
        <begin position="20"/>
        <end position="220"/>
    </location>
</feature>
<keyword evidence="8 10" id="KW-1133">Transmembrane helix</keyword>
<evidence type="ECO:0000259" key="11">
    <source>
        <dbReference type="PROSITE" id="PS50928"/>
    </source>
</evidence>
<sequence>MMALLGFGENGWGPLIVSAACTTLLLSLAALVVGAVVGSGVAAAKLSPVKLMRVAGEGYSVVFRGIPELLILYLFYFGGSGVVTWAGHLFGASGFIEVPPFLIGALAIGLISGSYQGEVFRAARLAVSHGDIEAAQAMGMLPWCIRRRIVAPQIIRYALPAMSNIWQMTLKDSALISVTGVVELMRASQVAAGSTHHYFTFYLVGGGCYLVLTVLSNSAFKRAEQRMGRGWQGHGAAQY</sequence>
<evidence type="ECO:0000256" key="1">
    <source>
        <dbReference type="ARBA" id="ARBA00004429"/>
    </source>
</evidence>
<dbReference type="OrthoDB" id="7026155at2"/>
<keyword evidence="5" id="KW-0997">Cell inner membrane</keyword>
<evidence type="ECO:0000256" key="5">
    <source>
        <dbReference type="ARBA" id="ARBA00022519"/>
    </source>
</evidence>
<protein>
    <submittedName>
        <fullName evidence="12">ABC transporter permease</fullName>
    </submittedName>
</protein>
<dbReference type="InterPro" id="IPR051613">
    <property type="entry name" value="ABC_transp_permease_HisMQ"/>
</dbReference>
<keyword evidence="6 10" id="KW-0812">Transmembrane</keyword>
<dbReference type="GO" id="GO:0022857">
    <property type="term" value="F:transmembrane transporter activity"/>
    <property type="evidence" value="ECO:0007669"/>
    <property type="project" value="InterPro"/>
</dbReference>